<evidence type="ECO:0000313" key="3">
    <source>
        <dbReference type="Proteomes" id="UP000002968"/>
    </source>
</evidence>
<dbReference type="AlphaFoldDB" id="D9XW61"/>
<dbReference type="PANTHER" id="PTHR18895:SF74">
    <property type="entry name" value="MTRF1L RELEASE FACTOR GLUTAMINE METHYLTRANSFERASE"/>
    <property type="match status" value="1"/>
</dbReference>
<dbReference type="EMBL" id="GG657758">
    <property type="protein sequence ID" value="EFL37758.1"/>
    <property type="molecule type" value="Genomic_DNA"/>
</dbReference>
<feature type="compositionally biased region" description="Low complexity" evidence="1">
    <location>
        <begin position="205"/>
        <end position="219"/>
    </location>
</feature>
<keyword evidence="2" id="KW-0808">Transferase</keyword>
<dbReference type="InterPro" id="IPR029063">
    <property type="entry name" value="SAM-dependent_MTases_sf"/>
</dbReference>
<dbReference type="Proteomes" id="UP000002968">
    <property type="component" value="Unassembled WGS sequence"/>
</dbReference>
<evidence type="ECO:0000313" key="2">
    <source>
        <dbReference type="EMBL" id="EFL37758.1"/>
    </source>
</evidence>
<dbReference type="GO" id="GO:0008168">
    <property type="term" value="F:methyltransferase activity"/>
    <property type="evidence" value="ECO:0007669"/>
    <property type="project" value="UniProtKB-KW"/>
</dbReference>
<dbReference type="InterPro" id="IPR050320">
    <property type="entry name" value="N5-glutamine_MTase"/>
</dbReference>
<feature type="compositionally biased region" description="Low complexity" evidence="1">
    <location>
        <begin position="233"/>
        <end position="244"/>
    </location>
</feature>
<keyword evidence="2" id="KW-0489">Methyltransferase</keyword>
<dbReference type="SUPFAM" id="SSF53335">
    <property type="entry name" value="S-adenosyl-L-methionine-dependent methyltransferases"/>
    <property type="match status" value="1"/>
</dbReference>
<dbReference type="STRING" id="467200.SSRG_00562"/>
<feature type="region of interest" description="Disordered" evidence="1">
    <location>
        <begin position="205"/>
        <end position="286"/>
    </location>
</feature>
<evidence type="ECO:0000256" key="1">
    <source>
        <dbReference type="SAM" id="MobiDB-lite"/>
    </source>
</evidence>
<feature type="compositionally biased region" description="Pro residues" evidence="1">
    <location>
        <begin position="245"/>
        <end position="268"/>
    </location>
</feature>
<feature type="compositionally biased region" description="Pro residues" evidence="1">
    <location>
        <begin position="8"/>
        <end position="17"/>
    </location>
</feature>
<dbReference type="GO" id="GO:0032259">
    <property type="term" value="P:methylation"/>
    <property type="evidence" value="ECO:0007669"/>
    <property type="project" value="UniProtKB-KW"/>
</dbReference>
<feature type="region of interest" description="Disordered" evidence="1">
    <location>
        <begin position="1"/>
        <end position="22"/>
    </location>
</feature>
<proteinExistence type="predicted"/>
<name>D9XW61_9ACTN</name>
<reference evidence="2" key="1">
    <citation type="submission" date="2009-02" db="EMBL/GenBank/DDBJ databases">
        <title>Annotation of Streptomyces griseoflavus strain Tu4000.</title>
        <authorList>
            <consortium name="The Broad Institute Genome Sequencing Platform"/>
            <consortium name="Broad Institute Microbial Sequencing Center"/>
            <person name="Fischbach M."/>
            <person name="Godfrey P."/>
            <person name="Ward D."/>
            <person name="Young S."/>
            <person name="Zeng Q."/>
            <person name="Koehrsen M."/>
            <person name="Alvarado L."/>
            <person name="Berlin A.M."/>
            <person name="Bochicchio J."/>
            <person name="Borenstein D."/>
            <person name="Chapman S.B."/>
            <person name="Chen Z."/>
            <person name="Engels R."/>
            <person name="Freedman E."/>
            <person name="Gellesch M."/>
            <person name="Goldberg J."/>
            <person name="Griggs A."/>
            <person name="Gujja S."/>
            <person name="Heilman E.R."/>
            <person name="Heiman D.I."/>
            <person name="Hepburn T.A."/>
            <person name="Howarth C."/>
            <person name="Jen D."/>
            <person name="Larson L."/>
            <person name="Lewis B."/>
            <person name="Mehta T."/>
            <person name="Park D."/>
            <person name="Pearson M."/>
            <person name="Richards J."/>
            <person name="Roberts A."/>
            <person name="Saif S."/>
            <person name="Shea T.D."/>
            <person name="Shenoy N."/>
            <person name="Sisk P."/>
            <person name="Stolte C."/>
            <person name="Sykes S.N."/>
            <person name="Thomson T."/>
            <person name="Walk T."/>
            <person name="White J."/>
            <person name="Yandava C."/>
            <person name="Straight P."/>
            <person name="Clardy J."/>
            <person name="Hung D."/>
            <person name="Kolter R."/>
            <person name="Mekalanos J."/>
            <person name="Walker S."/>
            <person name="Walsh C.T."/>
            <person name="Wieland-Brown L.C."/>
            <person name="Haas B."/>
            <person name="Nusbaum C."/>
            <person name="Birren B."/>
        </authorList>
    </citation>
    <scope>NUCLEOTIDE SEQUENCE [LARGE SCALE GENOMIC DNA]</scope>
    <source>
        <strain evidence="2">Tu4000</strain>
    </source>
</reference>
<dbReference type="Gene3D" id="3.40.50.150">
    <property type="entry name" value="Vaccinia Virus protein VP39"/>
    <property type="match status" value="1"/>
</dbReference>
<protein>
    <submittedName>
        <fullName evidence="2">Protein-(Glutamine-N5) methyltransferase, release factor-specific</fullName>
    </submittedName>
</protein>
<keyword evidence="3" id="KW-1185">Reference proteome</keyword>
<accession>D9XW61</accession>
<gene>
    <name evidence="2" type="ORF">SSRG_00562</name>
</gene>
<organism evidence="2 3">
    <name type="scientific">Streptomyces griseoflavus Tu4000</name>
    <dbReference type="NCBI Taxonomy" id="467200"/>
    <lineage>
        <taxon>Bacteria</taxon>
        <taxon>Bacillati</taxon>
        <taxon>Actinomycetota</taxon>
        <taxon>Actinomycetes</taxon>
        <taxon>Kitasatosporales</taxon>
        <taxon>Streptomycetaceae</taxon>
        <taxon>Streptomyces</taxon>
    </lineage>
</organism>
<dbReference type="HOGENOM" id="CLU_972935_0_0_11"/>
<dbReference type="PANTHER" id="PTHR18895">
    <property type="entry name" value="HEMK METHYLTRANSFERASE"/>
    <property type="match status" value="1"/>
</dbReference>
<sequence>MPHTPSQSSPPSPPSAPSAPASREAVVSALRAAGCVFAEDEAELILAAAPTPDDVAPMVERRAAGLPLELVVGWAEFHGRRITVEPGVFVPRRRTEFLVEQALARVPGATLLVDLCCGPAPSARRWPRHSAGSSCTPPTSDPAAGRCARPQWPSECGGKVQQPVTCSAALPGKAARAGIDDPRGHWARNCPGGLIVLLAPGAATTSRAPRSTAARTVSTCCAGSPRRRRTGWRRAAASWWRPAAARPPPPSTPSPPPACAPTWPPPRTTTPTWSSASHRSPDRPTD</sequence>